<accession>A0A369JWU0</accession>
<dbReference type="GO" id="GO:0008608">
    <property type="term" value="P:attachment of spindle microtubules to kinetochore"/>
    <property type="evidence" value="ECO:0007669"/>
    <property type="project" value="TreeGrafter"/>
</dbReference>
<dbReference type="GO" id="GO:0005874">
    <property type="term" value="C:microtubule"/>
    <property type="evidence" value="ECO:0007669"/>
    <property type="project" value="UniProtKB-KW"/>
</dbReference>
<evidence type="ECO:0000256" key="4">
    <source>
        <dbReference type="ARBA" id="ARBA00005501"/>
    </source>
</evidence>
<dbReference type="EMBL" id="LUEZ02000041">
    <property type="protein sequence ID" value="RDB24997.1"/>
    <property type="molecule type" value="Genomic_DNA"/>
</dbReference>
<evidence type="ECO:0000256" key="1">
    <source>
        <dbReference type="ARBA" id="ARBA00004123"/>
    </source>
</evidence>
<reference evidence="18" key="1">
    <citation type="submission" date="2018-04" db="EMBL/GenBank/DDBJ databases">
        <title>Whole genome sequencing of Hypsizygus marmoreus.</title>
        <authorList>
            <person name="Choi I.-G."/>
            <person name="Min B."/>
            <person name="Kim J.-G."/>
            <person name="Kim S."/>
            <person name="Oh Y.-L."/>
            <person name="Kong W.-S."/>
            <person name="Park H."/>
            <person name="Jeong J."/>
            <person name="Song E.-S."/>
        </authorList>
    </citation>
    <scope>NUCLEOTIDE SEQUENCE [LARGE SCALE GENOMIC DNA]</scope>
    <source>
        <strain evidence="18">51987-8</strain>
    </source>
</reference>
<keyword evidence="16" id="KW-0137">Centromere</keyword>
<dbReference type="InterPro" id="IPR013963">
    <property type="entry name" value="DASH_Dad2"/>
</dbReference>
<comment type="similarity">
    <text evidence="4">Belongs to the DASH complex DAD2 family.</text>
</comment>
<evidence type="ECO:0000256" key="11">
    <source>
        <dbReference type="ARBA" id="ARBA00022829"/>
    </source>
</evidence>
<dbReference type="PANTHER" id="PTHR28036">
    <property type="entry name" value="DASH COMPLEX SUBUNIT DAD2"/>
    <property type="match status" value="1"/>
</dbReference>
<dbReference type="Proteomes" id="UP000076154">
    <property type="component" value="Unassembled WGS sequence"/>
</dbReference>
<dbReference type="InParanoid" id="A0A369JWU0"/>
<comment type="subcellular location">
    <subcellularLocation>
        <location evidence="3">Chromosome</location>
        <location evidence="3">Centromere</location>
        <location evidence="3">Kinetochore</location>
    </subcellularLocation>
    <subcellularLocation>
        <location evidence="2">Cytoplasm</location>
        <location evidence="2">Cytoskeleton</location>
        <location evidence="2">Spindle</location>
    </subcellularLocation>
    <subcellularLocation>
        <location evidence="1">Nucleus</location>
    </subcellularLocation>
</comment>
<evidence type="ECO:0000256" key="2">
    <source>
        <dbReference type="ARBA" id="ARBA00004186"/>
    </source>
</evidence>
<sequence length="127" mass="13760">MRQSVAANRASHGASLNSQANIAAAAAKLLEKKKEFDAVSALERTSALFLERIEGLGEDCDIMADAGQAHGQVLEQWPKMFQILSLFLASREPSQEDTITGESPAILDGQRLVRIPIDELQPPSETT</sequence>
<evidence type="ECO:0000256" key="5">
    <source>
        <dbReference type="ARBA" id="ARBA00020260"/>
    </source>
</evidence>
<comment type="caution">
    <text evidence="18">The sequence shown here is derived from an EMBL/GenBank/DDBJ whole genome shotgun (WGS) entry which is preliminary data.</text>
</comment>
<keyword evidence="11" id="KW-0159">Chromosome partition</keyword>
<evidence type="ECO:0000256" key="17">
    <source>
        <dbReference type="ARBA" id="ARBA00030568"/>
    </source>
</evidence>
<organism evidence="18 19">
    <name type="scientific">Hypsizygus marmoreus</name>
    <name type="common">White beech mushroom</name>
    <name type="synonym">Agaricus marmoreus</name>
    <dbReference type="NCBI Taxonomy" id="39966"/>
    <lineage>
        <taxon>Eukaryota</taxon>
        <taxon>Fungi</taxon>
        <taxon>Dikarya</taxon>
        <taxon>Basidiomycota</taxon>
        <taxon>Agaricomycotina</taxon>
        <taxon>Agaricomycetes</taxon>
        <taxon>Agaricomycetidae</taxon>
        <taxon>Agaricales</taxon>
        <taxon>Tricholomatineae</taxon>
        <taxon>Lyophyllaceae</taxon>
        <taxon>Hypsizygus</taxon>
    </lineage>
</organism>
<keyword evidence="7" id="KW-0963">Cytoplasm</keyword>
<evidence type="ECO:0000256" key="8">
    <source>
        <dbReference type="ARBA" id="ARBA00022618"/>
    </source>
</evidence>
<evidence type="ECO:0000256" key="14">
    <source>
        <dbReference type="ARBA" id="ARBA00023242"/>
    </source>
</evidence>
<protein>
    <recommendedName>
        <fullName evidence="5">DASH complex subunit DAD2</fullName>
    </recommendedName>
    <alternativeName>
        <fullName evidence="17">Outer kinetochore protein DAD2</fullName>
    </alternativeName>
</protein>
<dbReference type="GO" id="GO:0051301">
    <property type="term" value="P:cell division"/>
    <property type="evidence" value="ECO:0007669"/>
    <property type="project" value="UniProtKB-KW"/>
</dbReference>
<evidence type="ECO:0000256" key="3">
    <source>
        <dbReference type="ARBA" id="ARBA00004629"/>
    </source>
</evidence>
<evidence type="ECO:0000256" key="10">
    <source>
        <dbReference type="ARBA" id="ARBA00022776"/>
    </source>
</evidence>
<dbReference type="Pfam" id="PF08654">
    <property type="entry name" value="DASH_Dad2"/>
    <property type="match status" value="1"/>
</dbReference>
<keyword evidence="19" id="KW-1185">Reference proteome</keyword>
<evidence type="ECO:0000256" key="6">
    <source>
        <dbReference type="ARBA" id="ARBA00022454"/>
    </source>
</evidence>
<gene>
    <name evidence="18" type="ORF">Hypma_008019</name>
</gene>
<evidence type="ECO:0000313" key="19">
    <source>
        <dbReference type="Proteomes" id="UP000076154"/>
    </source>
</evidence>
<keyword evidence="14" id="KW-0539">Nucleus</keyword>
<evidence type="ECO:0000313" key="18">
    <source>
        <dbReference type="EMBL" id="RDB24997.1"/>
    </source>
</evidence>
<dbReference type="GO" id="GO:0044732">
    <property type="term" value="C:mitotic spindle pole body"/>
    <property type="evidence" value="ECO:0007669"/>
    <property type="project" value="TreeGrafter"/>
</dbReference>
<evidence type="ECO:0000256" key="7">
    <source>
        <dbReference type="ARBA" id="ARBA00022490"/>
    </source>
</evidence>
<keyword evidence="9" id="KW-0493">Microtubule</keyword>
<name>A0A369JWU0_HYPMA</name>
<evidence type="ECO:0000256" key="16">
    <source>
        <dbReference type="ARBA" id="ARBA00023328"/>
    </source>
</evidence>
<proteinExistence type="inferred from homology"/>
<dbReference type="GO" id="GO:1990023">
    <property type="term" value="C:mitotic spindle midzone"/>
    <property type="evidence" value="ECO:0007669"/>
    <property type="project" value="TreeGrafter"/>
</dbReference>
<dbReference type="GO" id="GO:0000278">
    <property type="term" value="P:mitotic cell cycle"/>
    <property type="evidence" value="ECO:0007669"/>
    <property type="project" value="InterPro"/>
</dbReference>
<dbReference type="GO" id="GO:0042729">
    <property type="term" value="C:DASH complex"/>
    <property type="evidence" value="ECO:0007669"/>
    <property type="project" value="InterPro"/>
</dbReference>
<keyword evidence="6" id="KW-0158">Chromosome</keyword>
<evidence type="ECO:0000256" key="15">
    <source>
        <dbReference type="ARBA" id="ARBA00023306"/>
    </source>
</evidence>
<keyword evidence="8" id="KW-0132">Cell division</keyword>
<evidence type="ECO:0000256" key="13">
    <source>
        <dbReference type="ARBA" id="ARBA00023212"/>
    </source>
</evidence>
<dbReference type="OrthoDB" id="3230169at2759"/>
<keyword evidence="10" id="KW-0498">Mitosis</keyword>
<keyword evidence="12" id="KW-0995">Kinetochore</keyword>
<keyword evidence="15" id="KW-0131">Cell cycle</keyword>
<keyword evidence="13" id="KW-0206">Cytoskeleton</keyword>
<evidence type="ECO:0000256" key="12">
    <source>
        <dbReference type="ARBA" id="ARBA00022838"/>
    </source>
</evidence>
<evidence type="ECO:0000256" key="9">
    <source>
        <dbReference type="ARBA" id="ARBA00022701"/>
    </source>
</evidence>
<dbReference type="AlphaFoldDB" id="A0A369JWU0"/>
<dbReference type="PANTHER" id="PTHR28036:SF1">
    <property type="entry name" value="DASH COMPLEX SUBUNIT DAD2"/>
    <property type="match status" value="1"/>
</dbReference>